<dbReference type="PANTHER" id="PTHR11559">
    <property type="entry name" value="CARBOXYLESTERASE"/>
    <property type="match status" value="1"/>
</dbReference>
<name>A0ABR3A0D7_9AGAR</name>
<proteinExistence type="predicted"/>
<dbReference type="Proteomes" id="UP001437256">
    <property type="component" value="Unassembled WGS sequence"/>
</dbReference>
<dbReference type="SUPFAM" id="SSF53474">
    <property type="entry name" value="alpha/beta-Hydrolases"/>
    <property type="match status" value="1"/>
</dbReference>
<evidence type="ECO:0000313" key="2">
    <source>
        <dbReference type="EMBL" id="KAL0066489.1"/>
    </source>
</evidence>
<dbReference type="InterPro" id="IPR002018">
    <property type="entry name" value="CarbesteraseB"/>
</dbReference>
<dbReference type="EMBL" id="JBBXMP010000035">
    <property type="protein sequence ID" value="KAL0066489.1"/>
    <property type="molecule type" value="Genomic_DNA"/>
</dbReference>
<protein>
    <recommendedName>
        <fullName evidence="1">Carboxylesterase type B domain-containing protein</fullName>
    </recommendedName>
</protein>
<dbReference type="InterPro" id="IPR050309">
    <property type="entry name" value="Type-B_Carboxylest/Lipase"/>
</dbReference>
<gene>
    <name evidence="2" type="ORF">AAF712_006532</name>
</gene>
<evidence type="ECO:0000259" key="1">
    <source>
        <dbReference type="Pfam" id="PF00135"/>
    </source>
</evidence>
<evidence type="ECO:0000313" key="3">
    <source>
        <dbReference type="Proteomes" id="UP001437256"/>
    </source>
</evidence>
<dbReference type="Gene3D" id="3.40.50.1820">
    <property type="entry name" value="alpha/beta hydrolase"/>
    <property type="match status" value="1"/>
</dbReference>
<keyword evidence="3" id="KW-1185">Reference proteome</keyword>
<organism evidence="2 3">
    <name type="scientific">Marasmius tenuissimus</name>
    <dbReference type="NCBI Taxonomy" id="585030"/>
    <lineage>
        <taxon>Eukaryota</taxon>
        <taxon>Fungi</taxon>
        <taxon>Dikarya</taxon>
        <taxon>Basidiomycota</taxon>
        <taxon>Agaricomycotina</taxon>
        <taxon>Agaricomycetes</taxon>
        <taxon>Agaricomycetidae</taxon>
        <taxon>Agaricales</taxon>
        <taxon>Marasmiineae</taxon>
        <taxon>Marasmiaceae</taxon>
        <taxon>Marasmius</taxon>
    </lineage>
</organism>
<comment type="caution">
    <text evidence="2">The sequence shown here is derived from an EMBL/GenBank/DDBJ whole genome shotgun (WGS) entry which is preliminary data.</text>
</comment>
<reference evidence="2 3" key="1">
    <citation type="submission" date="2024-05" db="EMBL/GenBank/DDBJ databases">
        <title>A draft genome resource for the thread blight pathogen Marasmius tenuissimus strain MS-2.</title>
        <authorList>
            <person name="Yulfo-Soto G.E."/>
            <person name="Baruah I.K."/>
            <person name="Amoako-Attah I."/>
            <person name="Bukari Y."/>
            <person name="Meinhardt L.W."/>
            <person name="Bailey B.A."/>
            <person name="Cohen S.P."/>
        </authorList>
    </citation>
    <scope>NUCLEOTIDE SEQUENCE [LARGE SCALE GENOMIC DNA]</scope>
    <source>
        <strain evidence="2 3">MS-2</strain>
    </source>
</reference>
<sequence>MGDSPSLTFTPPSDGDYIQSVFDDMVSYSGCDEDDSAAVLKCLRSVDTETLARAGKKVLAARPATRYVFAPQLDGEFITTRPVEGFTEGKFAQVPVLFGANSDEGANWSSELKDPNANTSMPNATEDTVYNFLQGQYASLTKKSFNNALALYPLEDYGNSFSLQGQQMYGELRYICTASLITGGAASKSPMKAFQYHYNNDHLGSDHRAELVAFWGDASAASDDDEALFKGMREFYSSFVTSGQPQSSLATWEATDPRGTRRLRLDPAGTRMEEMSTQAKRCEFWHSLGQEINI</sequence>
<dbReference type="InterPro" id="IPR029058">
    <property type="entry name" value="AB_hydrolase_fold"/>
</dbReference>
<dbReference type="Pfam" id="PF00135">
    <property type="entry name" value="COesterase"/>
    <property type="match status" value="1"/>
</dbReference>
<feature type="domain" description="Carboxylesterase type B" evidence="1">
    <location>
        <begin position="21"/>
        <end position="285"/>
    </location>
</feature>
<accession>A0ABR3A0D7</accession>